<sequence>MSSLRRLRAIPSGRPELAAFTGVFAATLLCFLAIGAVLPTLPKYVKGPMGAGDVAVGIVMGAFALTALIGRPVGGRLADRFGRKVVLGAGLAIAAASGLLLFLPSVAGLIVARFAVGLGEGWVFTAGVTWIVDIAPDRRRGQAIGIYGLSIWAGLTFGAMLGVGAQALGGYDAVWIFATVLPLIGLLVACIVPEHRTARAAQPVPAAETAQVAAFGTPSTTGRRGLIPRETIRPGIALGLGNLGYGTMGAFVVLLLDWRGFGHGATAFVAFTGSLLLTRIGLSPLPDRIGARVTALGSGIVEGLGLLGLAVAHSLPAALAASALMGAGMSMLFPALAILVVDGVSPERRGAAMGGFTAFFDIGFGLGAPFAGIIVSLGEGNHYPTAFAVAGALCILGALIGWRGTQPAPTGAPAPMRA</sequence>
<reference evidence="7" key="1">
    <citation type="submission" date="2020-05" db="EMBL/GenBank/DDBJ databases">
        <authorList>
            <person name="Chiriac C."/>
            <person name="Salcher M."/>
            <person name="Ghai R."/>
            <person name="Kavagutti S V."/>
        </authorList>
    </citation>
    <scope>NUCLEOTIDE SEQUENCE</scope>
</reference>
<feature type="transmembrane region" description="Helical" evidence="5">
    <location>
        <begin position="54"/>
        <end position="73"/>
    </location>
</feature>
<feature type="transmembrane region" description="Helical" evidence="5">
    <location>
        <begin position="144"/>
        <end position="167"/>
    </location>
</feature>
<feature type="transmembrane region" description="Helical" evidence="5">
    <location>
        <begin position="20"/>
        <end position="42"/>
    </location>
</feature>
<keyword evidence="2 5" id="KW-0812">Transmembrane</keyword>
<dbReference type="PANTHER" id="PTHR23531">
    <property type="entry name" value="QUINOLENE RESISTANCE PROTEIN NORA"/>
    <property type="match status" value="1"/>
</dbReference>
<dbReference type="InterPro" id="IPR052714">
    <property type="entry name" value="MFS_Exporter"/>
</dbReference>
<evidence type="ECO:0000256" key="4">
    <source>
        <dbReference type="ARBA" id="ARBA00023136"/>
    </source>
</evidence>
<evidence type="ECO:0000313" key="7">
    <source>
        <dbReference type="EMBL" id="CAB4928706.1"/>
    </source>
</evidence>
<evidence type="ECO:0000256" key="5">
    <source>
        <dbReference type="SAM" id="Phobius"/>
    </source>
</evidence>
<proteinExistence type="predicted"/>
<dbReference type="AlphaFoldDB" id="A0A6J7IDV4"/>
<dbReference type="InterPro" id="IPR011701">
    <property type="entry name" value="MFS"/>
</dbReference>
<dbReference type="SUPFAM" id="SSF103473">
    <property type="entry name" value="MFS general substrate transporter"/>
    <property type="match status" value="1"/>
</dbReference>
<feature type="transmembrane region" description="Helical" evidence="5">
    <location>
        <begin position="85"/>
        <end position="104"/>
    </location>
</feature>
<feature type="transmembrane region" description="Helical" evidence="5">
    <location>
        <begin position="318"/>
        <end position="341"/>
    </location>
</feature>
<feature type="transmembrane region" description="Helical" evidence="5">
    <location>
        <begin position="262"/>
        <end position="282"/>
    </location>
</feature>
<evidence type="ECO:0000256" key="3">
    <source>
        <dbReference type="ARBA" id="ARBA00022989"/>
    </source>
</evidence>
<dbReference type="EMBL" id="CAFBMX010000004">
    <property type="protein sequence ID" value="CAB4928706.1"/>
    <property type="molecule type" value="Genomic_DNA"/>
</dbReference>
<comment type="subcellular location">
    <subcellularLocation>
        <location evidence="1">Membrane</location>
        <topology evidence="1">Multi-pass membrane protein</topology>
    </subcellularLocation>
</comment>
<keyword evidence="4 5" id="KW-0472">Membrane</keyword>
<dbReference type="Pfam" id="PF07690">
    <property type="entry name" value="MFS_1"/>
    <property type="match status" value="1"/>
</dbReference>
<name>A0A6J7IDV4_9ZZZZ</name>
<keyword evidence="3 5" id="KW-1133">Transmembrane helix</keyword>
<dbReference type="PANTHER" id="PTHR23531:SF1">
    <property type="entry name" value="QUINOLENE RESISTANCE PROTEIN NORA"/>
    <property type="match status" value="1"/>
</dbReference>
<dbReference type="PROSITE" id="PS00216">
    <property type="entry name" value="SUGAR_TRANSPORT_1"/>
    <property type="match status" value="1"/>
</dbReference>
<dbReference type="GO" id="GO:0022857">
    <property type="term" value="F:transmembrane transporter activity"/>
    <property type="evidence" value="ECO:0007669"/>
    <property type="project" value="InterPro"/>
</dbReference>
<organism evidence="7">
    <name type="scientific">freshwater metagenome</name>
    <dbReference type="NCBI Taxonomy" id="449393"/>
    <lineage>
        <taxon>unclassified sequences</taxon>
        <taxon>metagenomes</taxon>
        <taxon>ecological metagenomes</taxon>
    </lineage>
</organism>
<evidence type="ECO:0000256" key="2">
    <source>
        <dbReference type="ARBA" id="ARBA00022692"/>
    </source>
</evidence>
<dbReference type="InterPro" id="IPR005829">
    <property type="entry name" value="Sugar_transporter_CS"/>
</dbReference>
<evidence type="ECO:0000256" key="1">
    <source>
        <dbReference type="ARBA" id="ARBA00004141"/>
    </source>
</evidence>
<evidence type="ECO:0000259" key="6">
    <source>
        <dbReference type="PROSITE" id="PS50850"/>
    </source>
</evidence>
<feature type="transmembrane region" description="Helical" evidence="5">
    <location>
        <begin position="110"/>
        <end position="132"/>
    </location>
</feature>
<protein>
    <submittedName>
        <fullName evidence="7">Unannotated protein</fullName>
    </submittedName>
</protein>
<dbReference type="PROSITE" id="PS50850">
    <property type="entry name" value="MFS"/>
    <property type="match status" value="1"/>
</dbReference>
<feature type="transmembrane region" description="Helical" evidence="5">
    <location>
        <begin position="173"/>
        <end position="192"/>
    </location>
</feature>
<accession>A0A6J7IDV4</accession>
<dbReference type="Gene3D" id="1.20.1250.20">
    <property type="entry name" value="MFS general substrate transporter like domains"/>
    <property type="match status" value="1"/>
</dbReference>
<dbReference type="GO" id="GO:0016020">
    <property type="term" value="C:membrane"/>
    <property type="evidence" value="ECO:0007669"/>
    <property type="project" value="UniProtKB-SubCell"/>
</dbReference>
<feature type="transmembrane region" description="Helical" evidence="5">
    <location>
        <begin position="289"/>
        <end position="312"/>
    </location>
</feature>
<feature type="transmembrane region" description="Helical" evidence="5">
    <location>
        <begin position="236"/>
        <end position="256"/>
    </location>
</feature>
<dbReference type="InterPro" id="IPR020846">
    <property type="entry name" value="MFS_dom"/>
</dbReference>
<feature type="transmembrane region" description="Helical" evidence="5">
    <location>
        <begin position="353"/>
        <end position="377"/>
    </location>
</feature>
<dbReference type="InterPro" id="IPR036259">
    <property type="entry name" value="MFS_trans_sf"/>
</dbReference>
<dbReference type="CDD" id="cd17489">
    <property type="entry name" value="MFS_YfcJ_like"/>
    <property type="match status" value="1"/>
</dbReference>
<feature type="transmembrane region" description="Helical" evidence="5">
    <location>
        <begin position="383"/>
        <end position="402"/>
    </location>
</feature>
<feature type="domain" description="Major facilitator superfamily (MFS) profile" evidence="6">
    <location>
        <begin position="15"/>
        <end position="409"/>
    </location>
</feature>
<gene>
    <name evidence="7" type="ORF">UFOPK3674_01020</name>
</gene>